<feature type="signal peptide" evidence="2">
    <location>
        <begin position="1"/>
        <end position="23"/>
    </location>
</feature>
<gene>
    <name evidence="3" type="ORF">GAYE_SCF42G5592</name>
</gene>
<accession>A0AAV9IJM5</accession>
<name>A0AAV9IJM5_9RHOD</name>
<organism evidence="3 4">
    <name type="scientific">Galdieria yellowstonensis</name>
    <dbReference type="NCBI Taxonomy" id="3028027"/>
    <lineage>
        <taxon>Eukaryota</taxon>
        <taxon>Rhodophyta</taxon>
        <taxon>Bangiophyceae</taxon>
        <taxon>Galdieriales</taxon>
        <taxon>Galdieriaceae</taxon>
        <taxon>Galdieria</taxon>
    </lineage>
</organism>
<feature type="region of interest" description="Disordered" evidence="1">
    <location>
        <begin position="420"/>
        <end position="439"/>
    </location>
</feature>
<feature type="region of interest" description="Disordered" evidence="1">
    <location>
        <begin position="226"/>
        <end position="248"/>
    </location>
</feature>
<keyword evidence="4" id="KW-1185">Reference proteome</keyword>
<evidence type="ECO:0000313" key="4">
    <source>
        <dbReference type="Proteomes" id="UP001300502"/>
    </source>
</evidence>
<feature type="compositionally biased region" description="Low complexity" evidence="1">
    <location>
        <begin position="229"/>
        <end position="242"/>
    </location>
</feature>
<evidence type="ECO:0000256" key="1">
    <source>
        <dbReference type="SAM" id="MobiDB-lite"/>
    </source>
</evidence>
<proteinExistence type="predicted"/>
<feature type="chain" id="PRO_5043664681" evidence="2">
    <location>
        <begin position="24"/>
        <end position="640"/>
    </location>
</feature>
<dbReference type="EMBL" id="JANCYU010000054">
    <property type="protein sequence ID" value="KAK4527667.1"/>
    <property type="molecule type" value="Genomic_DNA"/>
</dbReference>
<keyword evidence="2" id="KW-0732">Signal</keyword>
<evidence type="ECO:0000313" key="3">
    <source>
        <dbReference type="EMBL" id="KAK4527667.1"/>
    </source>
</evidence>
<reference evidence="3 4" key="1">
    <citation type="submission" date="2022-07" db="EMBL/GenBank/DDBJ databases">
        <title>Genome-wide signatures of adaptation to extreme environments.</title>
        <authorList>
            <person name="Cho C.H."/>
            <person name="Yoon H.S."/>
        </authorList>
    </citation>
    <scope>NUCLEOTIDE SEQUENCE [LARGE SCALE GENOMIC DNA]</scope>
    <source>
        <strain evidence="3 4">108.79 E11</strain>
    </source>
</reference>
<dbReference type="Proteomes" id="UP001300502">
    <property type="component" value="Unassembled WGS sequence"/>
</dbReference>
<comment type="caution">
    <text evidence="3">The sequence shown here is derived from an EMBL/GenBank/DDBJ whole genome shotgun (WGS) entry which is preliminary data.</text>
</comment>
<protein>
    <submittedName>
        <fullName evidence="3">Uncharacterized protein</fullName>
    </submittedName>
</protein>
<dbReference type="AlphaFoldDB" id="A0AAV9IJM5"/>
<sequence>MRNYSLFLTIVCICSAILPIVQAKGTTCKSPAGAEVSWTYDGSSNSTIIWNFTNPTSEERSVVLIRGATGSSSSSGVPAYAFGNAYFPAYAVDGLAKFYSKPTASDTKDSDTPLMLLQYLTSSSSTTYHKGVAFVFILKPGTSFTIVEGGFDGIVPYCETLLDVEYYDTKKVNINYGFLSQCLEFSILCEPDPFNVTTAIYRPVQGSYLSQSEFWPSQGDTITIYDDGNSSNSNSSSSTPSSTPTPVPIPSHSILATSTLGEFSYMQALGTVSKNVTYAFCPNGSIVSGIETFVETGRRLKAIRLVCSDGSVSGSIGASSSLNSLAKHEQACPSTGVRALGGKSNTMYSPSIPVKALWEIQTFCSVGNYSSLTSHQQEFHTMQYTICPFGTVARGVKTEIYKPYDIIATITLECTAMNSSKKHTPASTPTPTPTANCGSILTETTTTKGHWTKDTAGQWNLQTFGIGGVSKKYTQVFCHENSTVSGVESYVQSGNLIAFRLLCSDGTRTSLVGSQNTTGASSSRMHCDAYGVWGLGGKANQVWPGLYEEYQLWDIRVLCQSGNYSSLTSHTSQYDGAESYALCDSNQVLQGVHATIYSDDNYIGSVRGYCVSVNTSSIASPDSLMMKKPPVSLRSIRARS</sequence>
<feature type="compositionally biased region" description="Low complexity" evidence="1">
    <location>
        <begin position="425"/>
        <end position="435"/>
    </location>
</feature>
<evidence type="ECO:0000256" key="2">
    <source>
        <dbReference type="SAM" id="SignalP"/>
    </source>
</evidence>